<evidence type="ECO:0000313" key="1">
    <source>
        <dbReference type="EMBL" id="TLF48705.1"/>
    </source>
</evidence>
<dbReference type="OrthoDB" id="9810277at2"/>
<organism evidence="1 2">
    <name type="scientific">Halomonas urmiana</name>
    <dbReference type="NCBI Taxonomy" id="490901"/>
    <lineage>
        <taxon>Bacteria</taxon>
        <taxon>Pseudomonadati</taxon>
        <taxon>Pseudomonadota</taxon>
        <taxon>Gammaproteobacteria</taxon>
        <taxon>Oceanospirillales</taxon>
        <taxon>Halomonadaceae</taxon>
        <taxon>Halomonas</taxon>
    </lineage>
</organism>
<dbReference type="PANTHER" id="PTHR43883:SF1">
    <property type="entry name" value="GLUCONOKINASE"/>
    <property type="match status" value="1"/>
</dbReference>
<sequence>MAKDSSRNSAAATNDISLRGKVAFLSSPQAYTGFEGEVDVKETHMAWVFLTEDRVYKLKKPVEYNHRDCHVLRDREFLCHEEVRLNRRLAPEVYLGVASLRLDSEGRLALNGEGEVVDWLVVMKRLPEHLMLDVALSQGTVTKAGVTRVAERLSSFYQGLEPVEMSVETYLDHFKCELDRNREVITDARFSLARDGVAPMLDRLDRLVDQEPDLLRERARQGRIVEGHGDLRPEHVCLSEPPVVIDCLEFSRPLRLVDPFDELSFLGLECDRLGAAWIGELLVNECAQTLLDWPDRRLLAFYTAYRACLRARLSLAHLLEPDPRTPDKWEPQAEDYLALGQRACRELDAP</sequence>
<accession>A0A5R8MF13</accession>
<name>A0A5R8MF13_9GAMM</name>
<dbReference type="Proteomes" id="UP000306973">
    <property type="component" value="Unassembled WGS sequence"/>
</dbReference>
<dbReference type="InterPro" id="IPR011009">
    <property type="entry name" value="Kinase-like_dom_sf"/>
</dbReference>
<dbReference type="InterPro" id="IPR052732">
    <property type="entry name" value="Cell-binding_unc_protein"/>
</dbReference>
<comment type="caution">
    <text evidence="1">The sequence shown here is derived from an EMBL/GenBank/DDBJ whole genome shotgun (WGS) entry which is preliminary data.</text>
</comment>
<reference evidence="1 2" key="1">
    <citation type="journal article" date="2007" name="Int. J. Syst. Evol. Microbiol.">
        <title>Halomonas saccharevitans sp. nov., Halomonas arcis sp. nov. and Halomonas subterranea sp. nov., halophilic bacteria isolated from hypersaline environments of China.</title>
        <authorList>
            <person name="Xu X.W."/>
            <person name="Wu Y.H."/>
            <person name="Zhou Z."/>
            <person name="Wang C.S."/>
            <person name="Zhou Y.G."/>
            <person name="Zhang H.B."/>
            <person name="Wang Y."/>
            <person name="Wu M."/>
        </authorList>
    </citation>
    <scope>NUCLEOTIDE SEQUENCE [LARGE SCALE GENOMIC DNA]</scope>
    <source>
        <strain evidence="1 2">TBZ3</strain>
    </source>
</reference>
<proteinExistence type="predicted"/>
<keyword evidence="2" id="KW-1185">Reference proteome</keyword>
<protein>
    <recommendedName>
        <fullName evidence="3">Aminoglycoside phosphotransferase domain-containing protein</fullName>
    </recommendedName>
</protein>
<dbReference type="EMBL" id="VBUI01000018">
    <property type="protein sequence ID" value="TLF48705.1"/>
    <property type="molecule type" value="Genomic_DNA"/>
</dbReference>
<gene>
    <name evidence="1" type="ORF">FEI13_12310</name>
</gene>
<dbReference type="SUPFAM" id="SSF56112">
    <property type="entry name" value="Protein kinase-like (PK-like)"/>
    <property type="match status" value="1"/>
</dbReference>
<dbReference type="AlphaFoldDB" id="A0A5R8MF13"/>
<evidence type="ECO:0000313" key="2">
    <source>
        <dbReference type="Proteomes" id="UP000306973"/>
    </source>
</evidence>
<dbReference type="RefSeq" id="WP_138181817.1">
    <property type="nucleotide sequence ID" value="NZ_VBUI01000018.1"/>
</dbReference>
<evidence type="ECO:0008006" key="3">
    <source>
        <dbReference type="Google" id="ProtNLM"/>
    </source>
</evidence>
<dbReference type="PANTHER" id="PTHR43883">
    <property type="entry name" value="SLR0207 PROTEIN"/>
    <property type="match status" value="1"/>
</dbReference>